<sequence length="125" mass="14577">MLTADFTNEPSPTMFYKSSFSYKNDNINVIYVDSNIQIRIEKVTSDVARMYFVNNRGRQIEVPANTILRNTTNNQNEPIHNKSFYITWVPNYNLFYNGAEVFRLENQKQQAIKGGLDLETDVIQQ</sequence>
<keyword evidence="2" id="KW-1185">Reference proteome</keyword>
<dbReference type="Proteomes" id="UP000439903">
    <property type="component" value="Unassembled WGS sequence"/>
</dbReference>
<dbReference type="AlphaFoldDB" id="A0A8H3XIL0"/>
<accession>A0A8H3XIL0</accession>
<dbReference type="EMBL" id="WTPW01000905">
    <property type="protein sequence ID" value="KAF0470297.1"/>
    <property type="molecule type" value="Genomic_DNA"/>
</dbReference>
<protein>
    <submittedName>
        <fullName evidence="1">Uncharacterized protein</fullName>
    </submittedName>
</protein>
<dbReference type="OrthoDB" id="2130967at2759"/>
<evidence type="ECO:0000313" key="1">
    <source>
        <dbReference type="EMBL" id="KAF0470297.1"/>
    </source>
</evidence>
<organism evidence="1 2">
    <name type="scientific">Gigaspora margarita</name>
    <dbReference type="NCBI Taxonomy" id="4874"/>
    <lineage>
        <taxon>Eukaryota</taxon>
        <taxon>Fungi</taxon>
        <taxon>Fungi incertae sedis</taxon>
        <taxon>Mucoromycota</taxon>
        <taxon>Glomeromycotina</taxon>
        <taxon>Glomeromycetes</taxon>
        <taxon>Diversisporales</taxon>
        <taxon>Gigasporaceae</taxon>
        <taxon>Gigaspora</taxon>
    </lineage>
</organism>
<name>A0A8H3XIL0_GIGMA</name>
<gene>
    <name evidence="1" type="ORF">F8M41_025393</name>
</gene>
<comment type="caution">
    <text evidence="1">The sequence shown here is derived from an EMBL/GenBank/DDBJ whole genome shotgun (WGS) entry which is preliminary data.</text>
</comment>
<proteinExistence type="predicted"/>
<evidence type="ECO:0000313" key="2">
    <source>
        <dbReference type="Proteomes" id="UP000439903"/>
    </source>
</evidence>
<reference evidence="1 2" key="1">
    <citation type="journal article" date="2019" name="Environ. Microbiol.">
        <title>At the nexus of three kingdoms: the genome of the mycorrhizal fungus Gigaspora margarita provides insights into plant, endobacterial and fungal interactions.</title>
        <authorList>
            <person name="Venice F."/>
            <person name="Ghignone S."/>
            <person name="Salvioli di Fossalunga A."/>
            <person name="Amselem J."/>
            <person name="Novero M."/>
            <person name="Xianan X."/>
            <person name="Sedzielewska Toro K."/>
            <person name="Morin E."/>
            <person name="Lipzen A."/>
            <person name="Grigoriev I.V."/>
            <person name="Henrissat B."/>
            <person name="Martin F.M."/>
            <person name="Bonfante P."/>
        </authorList>
    </citation>
    <scope>NUCLEOTIDE SEQUENCE [LARGE SCALE GENOMIC DNA]</scope>
    <source>
        <strain evidence="1 2">BEG34</strain>
    </source>
</reference>